<sequence>MDERTDSDQKRGMPLFKKKKLNGRSFSYEEVKDQIKRQIAMEDLGEKANVKTLWKEAKSHMVLRWRAGLKALNFFLKLII</sequence>
<dbReference type="Proteomes" id="UP000464658">
    <property type="component" value="Chromosome"/>
</dbReference>
<name>A0A5S9M1I6_BACIA</name>
<gene>
    <name evidence="1" type="ORF">BsIDN1_01460</name>
</gene>
<evidence type="ECO:0000313" key="1">
    <source>
        <dbReference type="EMBL" id="BBP86528.1"/>
    </source>
</evidence>
<reference evidence="1 2" key="1">
    <citation type="submission" date="2019-12" db="EMBL/GenBank/DDBJ databases">
        <title>Full genome sequence of a Bacillus safensis strain isolated from commercially available natto in Indonesia.</title>
        <authorList>
            <person name="Yoshida M."/>
            <person name="Uomi M."/>
            <person name="Waturangi D."/>
            <person name="Ekaputri J.J."/>
            <person name="Setiamarga D.H.E."/>
        </authorList>
    </citation>
    <scope>NUCLEOTIDE SEQUENCE [LARGE SCALE GENOMIC DNA]</scope>
    <source>
        <strain evidence="1 2">IDN1</strain>
    </source>
</reference>
<accession>A0A5S9M1I6</accession>
<evidence type="ECO:0000313" key="2">
    <source>
        <dbReference type="Proteomes" id="UP000464658"/>
    </source>
</evidence>
<dbReference type="EMBL" id="AP021906">
    <property type="protein sequence ID" value="BBP86528.1"/>
    <property type="molecule type" value="Genomic_DNA"/>
</dbReference>
<proteinExistence type="predicted"/>
<organism evidence="1 2">
    <name type="scientific">Bacillus safensis</name>
    <dbReference type="NCBI Taxonomy" id="561879"/>
    <lineage>
        <taxon>Bacteria</taxon>
        <taxon>Bacillati</taxon>
        <taxon>Bacillota</taxon>
        <taxon>Bacilli</taxon>
        <taxon>Bacillales</taxon>
        <taxon>Bacillaceae</taxon>
        <taxon>Bacillus</taxon>
    </lineage>
</organism>
<protein>
    <submittedName>
        <fullName evidence="1">Uncharacterized protein</fullName>
    </submittedName>
</protein>
<dbReference type="AlphaFoldDB" id="A0A5S9M1I6"/>